<evidence type="ECO:0000313" key="1">
    <source>
        <dbReference type="EMBL" id="EHY32252.1"/>
    </source>
</evidence>
<dbReference type="EMBL" id="AFBQ01000042">
    <property type="protein sequence ID" value="EHY32252.1"/>
    <property type="molecule type" value="Genomic_DNA"/>
</dbReference>
<dbReference type="Proteomes" id="UP000004956">
    <property type="component" value="Unassembled WGS sequence"/>
</dbReference>
<accession>H3KCA4</accession>
<protein>
    <submittedName>
        <fullName evidence="1">Uncharacterized protein</fullName>
    </submittedName>
</protein>
<name>H3KCA4_9BURK</name>
<comment type="caution">
    <text evidence="1">The sequence shown here is derived from an EMBL/GenBank/DDBJ whole genome shotgun (WGS) entry which is preliminary data.</text>
</comment>
<proteinExistence type="predicted"/>
<evidence type="ECO:0000313" key="2">
    <source>
        <dbReference type="Proteomes" id="UP000004956"/>
    </source>
</evidence>
<keyword evidence="2" id="KW-1185">Reference proteome</keyword>
<organism evidence="1 2">
    <name type="scientific">Sutterella parvirubra YIT 11816</name>
    <dbReference type="NCBI Taxonomy" id="762967"/>
    <lineage>
        <taxon>Bacteria</taxon>
        <taxon>Pseudomonadati</taxon>
        <taxon>Pseudomonadota</taxon>
        <taxon>Betaproteobacteria</taxon>
        <taxon>Burkholderiales</taxon>
        <taxon>Sutterellaceae</taxon>
        <taxon>Sutterella</taxon>
    </lineage>
</organism>
<dbReference type="AlphaFoldDB" id="H3KCA4"/>
<reference evidence="1 2" key="1">
    <citation type="submission" date="2011-11" db="EMBL/GenBank/DDBJ databases">
        <authorList>
            <person name="Weinstock G."/>
            <person name="Sodergren E."/>
            <person name="Clifton S."/>
            <person name="Fulton L."/>
            <person name="Fulton B."/>
            <person name="Courtney L."/>
            <person name="Fronick C."/>
            <person name="Harrison M."/>
            <person name="Strong C."/>
            <person name="Farmer C."/>
            <person name="Delahaunty K."/>
            <person name="Markovic C."/>
            <person name="Hall O."/>
            <person name="Minx P."/>
            <person name="Tomlinson C."/>
            <person name="Mitreva M."/>
            <person name="Hou S."/>
            <person name="Chen J."/>
            <person name="Wollam A."/>
            <person name="Pepin K.H."/>
            <person name="Johnson M."/>
            <person name="Bhonagiri V."/>
            <person name="Zhang X."/>
            <person name="Suruliraj S."/>
            <person name="Warren W."/>
            <person name="Chinwalla A."/>
            <person name="Mardis E.R."/>
            <person name="Wilson R.K."/>
        </authorList>
    </citation>
    <scope>NUCLEOTIDE SEQUENCE [LARGE SCALE GENOMIC DNA]</scope>
    <source>
        <strain evidence="1 2">YIT 11816</strain>
    </source>
</reference>
<sequence>MRSEGNRRTRQRTDLKVRTPVVPVNRKAPRRSARFLKKNSFTIGR</sequence>
<gene>
    <name evidence="1" type="ORF">HMPREF9440_00354</name>
</gene>
<dbReference type="HOGENOM" id="CLU_3206139_0_0_4"/>